<dbReference type="AlphaFoldDB" id="A0A9J5WKD2"/>
<evidence type="ECO:0000313" key="2">
    <source>
        <dbReference type="Proteomes" id="UP000824120"/>
    </source>
</evidence>
<protein>
    <submittedName>
        <fullName evidence="1">Uncharacterized protein</fullName>
    </submittedName>
</protein>
<reference evidence="1 2" key="1">
    <citation type="submission" date="2020-09" db="EMBL/GenBank/DDBJ databases">
        <title>De no assembly of potato wild relative species, Solanum commersonii.</title>
        <authorList>
            <person name="Cho K."/>
        </authorList>
    </citation>
    <scope>NUCLEOTIDE SEQUENCE [LARGE SCALE GENOMIC DNA]</scope>
    <source>
        <strain evidence="1">LZ3.2</strain>
        <tissue evidence="1">Leaf</tissue>
    </source>
</reference>
<name>A0A9J5WKD2_SOLCO</name>
<accession>A0A9J5WKD2</accession>
<sequence>MSFLPKKIIDICQDLSIAASFSRRANRPIFKVKRAPEKVSPPFCQFSCAIVNRSFGDPYFRHHLCQNILWKFFKTLATELVGPTGKSDNFQGQTSPEVGSKFSMSILLKYFVDVCQDLSYRARCSRWAIRPIFHLKRSRERINNSFCQFLCAIVHGSIFWRYGFLMLFLPKKFVDIRKDFSYRDDWSRRENRPIYKSNEPRSGKTPYFADYHVLYRLVQPGKPNNIHSQMISGVGKPPVLPIFVCYSPWIFR</sequence>
<proteinExistence type="predicted"/>
<dbReference type="Proteomes" id="UP000824120">
    <property type="component" value="Chromosome 11"/>
</dbReference>
<comment type="caution">
    <text evidence="1">The sequence shown here is derived from an EMBL/GenBank/DDBJ whole genome shotgun (WGS) entry which is preliminary data.</text>
</comment>
<gene>
    <name evidence="1" type="ORF">H5410_056473</name>
</gene>
<evidence type="ECO:0000313" key="1">
    <source>
        <dbReference type="EMBL" id="KAG5576339.1"/>
    </source>
</evidence>
<keyword evidence="2" id="KW-1185">Reference proteome</keyword>
<organism evidence="1 2">
    <name type="scientific">Solanum commersonii</name>
    <name type="common">Commerson's wild potato</name>
    <name type="synonym">Commerson's nightshade</name>
    <dbReference type="NCBI Taxonomy" id="4109"/>
    <lineage>
        <taxon>Eukaryota</taxon>
        <taxon>Viridiplantae</taxon>
        <taxon>Streptophyta</taxon>
        <taxon>Embryophyta</taxon>
        <taxon>Tracheophyta</taxon>
        <taxon>Spermatophyta</taxon>
        <taxon>Magnoliopsida</taxon>
        <taxon>eudicotyledons</taxon>
        <taxon>Gunneridae</taxon>
        <taxon>Pentapetalae</taxon>
        <taxon>asterids</taxon>
        <taxon>lamiids</taxon>
        <taxon>Solanales</taxon>
        <taxon>Solanaceae</taxon>
        <taxon>Solanoideae</taxon>
        <taxon>Solaneae</taxon>
        <taxon>Solanum</taxon>
    </lineage>
</organism>
<dbReference type="EMBL" id="JACXVP010000011">
    <property type="protein sequence ID" value="KAG5576339.1"/>
    <property type="molecule type" value="Genomic_DNA"/>
</dbReference>